<evidence type="ECO:0000313" key="2">
    <source>
        <dbReference type="Proteomes" id="UP001143328"/>
    </source>
</evidence>
<reference evidence="1" key="1">
    <citation type="journal article" date="2014" name="Int. J. Syst. Evol. Microbiol.">
        <title>Complete genome sequence of Corynebacterium casei LMG S-19264T (=DSM 44701T), isolated from a smear-ripened cheese.</title>
        <authorList>
            <consortium name="US DOE Joint Genome Institute (JGI-PGF)"/>
            <person name="Walter F."/>
            <person name="Albersmeier A."/>
            <person name="Kalinowski J."/>
            <person name="Ruckert C."/>
        </authorList>
    </citation>
    <scope>NUCLEOTIDE SEQUENCE</scope>
    <source>
        <strain evidence="1">VKM B-2935</strain>
    </source>
</reference>
<comment type="caution">
    <text evidence="1">The sequence shown here is derived from an EMBL/GenBank/DDBJ whole genome shotgun (WGS) entry which is preliminary data.</text>
</comment>
<sequence length="66" mass="7113">MAGNTQSQRHATLTQRVEDEQEEIVGFYGRGPVHRARLFSNGIAAQYNEGMGVGKARACPYGGESG</sequence>
<evidence type="ECO:0000313" key="1">
    <source>
        <dbReference type="EMBL" id="GLK90481.1"/>
    </source>
</evidence>
<organism evidence="1 2">
    <name type="scientific">Pseudomonas turukhanskensis</name>
    <dbReference type="NCBI Taxonomy" id="1806536"/>
    <lineage>
        <taxon>Bacteria</taxon>
        <taxon>Pseudomonadati</taxon>
        <taxon>Pseudomonadota</taxon>
        <taxon>Gammaproteobacteria</taxon>
        <taxon>Pseudomonadales</taxon>
        <taxon>Pseudomonadaceae</taxon>
        <taxon>Pseudomonas</taxon>
    </lineage>
</organism>
<dbReference type="Proteomes" id="UP001143328">
    <property type="component" value="Unassembled WGS sequence"/>
</dbReference>
<dbReference type="AlphaFoldDB" id="A0A9W6K6Q5"/>
<dbReference type="EMBL" id="BSFN01000011">
    <property type="protein sequence ID" value="GLK90481.1"/>
    <property type="molecule type" value="Genomic_DNA"/>
</dbReference>
<accession>A0A9W6K6Q5</accession>
<keyword evidence="2" id="KW-1185">Reference proteome</keyword>
<name>A0A9W6K6Q5_9PSED</name>
<reference evidence="1" key="2">
    <citation type="submission" date="2023-01" db="EMBL/GenBank/DDBJ databases">
        <authorList>
            <person name="Sun Q."/>
            <person name="Evtushenko L."/>
        </authorList>
    </citation>
    <scope>NUCLEOTIDE SEQUENCE</scope>
    <source>
        <strain evidence="1">VKM B-2935</strain>
    </source>
</reference>
<proteinExistence type="predicted"/>
<protein>
    <submittedName>
        <fullName evidence="1">Uncharacterized protein</fullName>
    </submittedName>
</protein>
<gene>
    <name evidence="1" type="ORF">GCM10017655_35450</name>
</gene>